<dbReference type="eggNOG" id="ENOG502Z82Y">
    <property type="taxonomic scope" value="Bacteria"/>
</dbReference>
<evidence type="ECO:0000313" key="2">
    <source>
        <dbReference type="EMBL" id="KMK15848.1"/>
    </source>
</evidence>
<reference evidence="2 3" key="1">
    <citation type="submission" date="2015-05" db="EMBL/GenBank/DDBJ databases">
        <title>Genome sequences of Pluralibacter gergoviae.</title>
        <authorList>
            <person name="Greninger A.L."/>
            <person name="Miller S."/>
        </authorList>
    </citation>
    <scope>NUCLEOTIDE SEQUENCE [LARGE SCALE GENOMIC DNA]</scope>
    <source>
        <strain evidence="2 3">JS81F13</strain>
    </source>
</reference>
<proteinExistence type="predicted"/>
<dbReference type="AlphaFoldDB" id="A0A0J5L838"/>
<keyword evidence="3" id="KW-1185">Reference proteome</keyword>
<dbReference type="RefSeq" id="WP_048278278.1">
    <property type="nucleotide sequence ID" value="NZ_LDZF01000003.1"/>
</dbReference>
<feature type="transmembrane region" description="Helical" evidence="1">
    <location>
        <begin position="214"/>
        <end position="232"/>
    </location>
</feature>
<dbReference type="PATRIC" id="fig|61647.15.peg.3209"/>
<comment type="caution">
    <text evidence="2">The sequence shown here is derived from an EMBL/GenBank/DDBJ whole genome shotgun (WGS) entry which is preliminary data.</text>
</comment>
<keyword evidence="1" id="KW-0472">Membrane</keyword>
<gene>
    <name evidence="2" type="ORF">ABW06_04375</name>
</gene>
<keyword evidence="1" id="KW-1133">Transmembrane helix</keyword>
<dbReference type="Proteomes" id="UP000036196">
    <property type="component" value="Unassembled WGS sequence"/>
</dbReference>
<evidence type="ECO:0000256" key="1">
    <source>
        <dbReference type="SAM" id="Phobius"/>
    </source>
</evidence>
<organism evidence="2 3">
    <name type="scientific">Pluralibacter gergoviae</name>
    <name type="common">Enterobacter gergoviae</name>
    <dbReference type="NCBI Taxonomy" id="61647"/>
    <lineage>
        <taxon>Bacteria</taxon>
        <taxon>Pseudomonadati</taxon>
        <taxon>Pseudomonadota</taxon>
        <taxon>Gammaproteobacteria</taxon>
        <taxon>Enterobacterales</taxon>
        <taxon>Enterobacteriaceae</taxon>
        <taxon>Pluralibacter</taxon>
    </lineage>
</organism>
<evidence type="ECO:0000313" key="3">
    <source>
        <dbReference type="Proteomes" id="UP000036196"/>
    </source>
</evidence>
<accession>A0A0J5L838</accession>
<dbReference type="EMBL" id="LDZF01000003">
    <property type="protein sequence ID" value="KMK15848.1"/>
    <property type="molecule type" value="Genomic_DNA"/>
</dbReference>
<keyword evidence="1" id="KW-0812">Transmembrane</keyword>
<dbReference type="STRING" id="61647.LG71_19170"/>
<protein>
    <submittedName>
        <fullName evidence="2">Uncharacterized protein</fullName>
    </submittedName>
</protein>
<feature type="transmembrane region" description="Helical" evidence="1">
    <location>
        <begin position="159"/>
        <end position="177"/>
    </location>
</feature>
<name>A0A0J5L838_PLUGE</name>
<sequence length="239" mass="25688">MDTALSSLDQRGKARFEQVIASSQGDMSAFAAQLSFDPRLRLEYSRLIKVMSDELRERANVGIISWEQAAKEAQDARNITMEMIRAKSTPLGKALASKMKLTGKTFNELVARKTAQLYGTKANFNTLSELQRNHVFGAIVESAGRSNAKVNLAMLRLSYAGRGLIVFSIAFAVYEVMNADDKISETGRQLAIGGAGITGAWAGGAVAGLMCGPGAPVCVVIGGFIDGALAAWKMGYLWR</sequence>